<organism evidence="2 3">
    <name type="scientific">Geotalea uraniireducens</name>
    <dbReference type="NCBI Taxonomy" id="351604"/>
    <lineage>
        <taxon>Bacteria</taxon>
        <taxon>Pseudomonadati</taxon>
        <taxon>Thermodesulfobacteriota</taxon>
        <taxon>Desulfuromonadia</taxon>
        <taxon>Geobacterales</taxon>
        <taxon>Geobacteraceae</taxon>
        <taxon>Geotalea</taxon>
    </lineage>
</organism>
<sequence>MLVRPFSDIHAEFWQPNKIPRILEMVVPPLPTDKETVALVAGDIGLAHRQETWLKIVCLLAKRFQAVIYVEGNHFFYHNDFFGRIQELKTKVSLPKNVHFLENESIEITGVLFVGAMLWTDFLGKDFFKMQYARTHMNDFFVIKKADGTTLIPEETADLFQESKRYIFDSLVTAGNKKKVVVTHHGVSSLSIHEQFRGESLNCAFMTDLSNEIIDHGPDLWVHGHTHNSFDYTLGKTRVVVNPYGYKDVEVNPQYDRQLVIEL</sequence>
<keyword evidence="3" id="KW-1185">Reference proteome</keyword>
<reference evidence="2 3" key="1">
    <citation type="submission" date="2022-12" db="EMBL/GenBank/DDBJ databases">
        <title>Polyphasic characterization of Geotalea uranireducens NIT-SL11 newly isolated from a complex of sewage sludge and microbially reduced graphene oxide.</title>
        <authorList>
            <person name="Xie L."/>
            <person name="Yoshida N."/>
            <person name="Meng L."/>
        </authorList>
    </citation>
    <scope>NUCLEOTIDE SEQUENCE [LARGE SCALE GENOMIC DNA]</scope>
    <source>
        <strain evidence="2 3">NIT-SL11</strain>
    </source>
</reference>
<evidence type="ECO:0000313" key="3">
    <source>
        <dbReference type="Proteomes" id="UP001317705"/>
    </source>
</evidence>
<gene>
    <name evidence="2" type="ORF">GURASL_01450</name>
</gene>
<dbReference type="Pfam" id="PF00149">
    <property type="entry name" value="Metallophos"/>
    <property type="match status" value="1"/>
</dbReference>
<dbReference type="RefSeq" id="WP_282001187.1">
    <property type="nucleotide sequence ID" value="NZ_AP027151.1"/>
</dbReference>
<dbReference type="Proteomes" id="UP001317705">
    <property type="component" value="Chromosome"/>
</dbReference>
<dbReference type="Gene3D" id="3.60.21.10">
    <property type="match status" value="1"/>
</dbReference>
<protein>
    <submittedName>
        <fullName evidence="2">Phosphatase</fullName>
    </submittedName>
</protein>
<dbReference type="PANTHER" id="PTHR37844">
    <property type="entry name" value="SER/THR PROTEIN PHOSPHATASE SUPERFAMILY (AFU_ORTHOLOGUE AFUA_1G14840)"/>
    <property type="match status" value="1"/>
</dbReference>
<dbReference type="PANTHER" id="PTHR37844:SF2">
    <property type="entry name" value="SER_THR PROTEIN PHOSPHATASE SUPERFAMILY (AFU_ORTHOLOGUE AFUA_1G14840)"/>
    <property type="match status" value="1"/>
</dbReference>
<dbReference type="InterPro" id="IPR029052">
    <property type="entry name" value="Metallo-depent_PP-like"/>
</dbReference>
<proteinExistence type="predicted"/>
<dbReference type="EMBL" id="AP027151">
    <property type="protein sequence ID" value="BDV41222.1"/>
    <property type="molecule type" value="Genomic_DNA"/>
</dbReference>
<evidence type="ECO:0000313" key="2">
    <source>
        <dbReference type="EMBL" id="BDV41222.1"/>
    </source>
</evidence>
<evidence type="ECO:0000259" key="1">
    <source>
        <dbReference type="Pfam" id="PF00149"/>
    </source>
</evidence>
<dbReference type="InterPro" id="IPR004843">
    <property type="entry name" value="Calcineurin-like_PHP"/>
</dbReference>
<accession>A0ABN6VPQ8</accession>
<feature type="domain" description="Calcineurin-like phosphoesterase" evidence="1">
    <location>
        <begin position="6"/>
        <end position="228"/>
    </location>
</feature>
<dbReference type="SUPFAM" id="SSF56300">
    <property type="entry name" value="Metallo-dependent phosphatases"/>
    <property type="match status" value="1"/>
</dbReference>
<name>A0ABN6VPQ8_9BACT</name>